<dbReference type="AlphaFoldDB" id="A0A9D4C1K3"/>
<reference evidence="1" key="1">
    <citation type="journal article" date="2019" name="bioRxiv">
        <title>The Genome of the Zebra Mussel, Dreissena polymorpha: A Resource for Invasive Species Research.</title>
        <authorList>
            <person name="McCartney M.A."/>
            <person name="Auch B."/>
            <person name="Kono T."/>
            <person name="Mallez S."/>
            <person name="Zhang Y."/>
            <person name="Obille A."/>
            <person name="Becker A."/>
            <person name="Abrahante J.E."/>
            <person name="Garbe J."/>
            <person name="Badalamenti J.P."/>
            <person name="Herman A."/>
            <person name="Mangelson H."/>
            <person name="Liachko I."/>
            <person name="Sullivan S."/>
            <person name="Sone E.D."/>
            <person name="Koren S."/>
            <person name="Silverstein K.A.T."/>
            <person name="Beckman K.B."/>
            <person name="Gohl D.M."/>
        </authorList>
    </citation>
    <scope>NUCLEOTIDE SEQUENCE</scope>
    <source>
        <strain evidence="1">Duluth1</strain>
        <tissue evidence="1">Whole animal</tissue>
    </source>
</reference>
<dbReference type="Proteomes" id="UP000828390">
    <property type="component" value="Unassembled WGS sequence"/>
</dbReference>
<protein>
    <submittedName>
        <fullName evidence="1">Uncharacterized protein</fullName>
    </submittedName>
</protein>
<organism evidence="1 2">
    <name type="scientific">Dreissena polymorpha</name>
    <name type="common">Zebra mussel</name>
    <name type="synonym">Mytilus polymorpha</name>
    <dbReference type="NCBI Taxonomy" id="45954"/>
    <lineage>
        <taxon>Eukaryota</taxon>
        <taxon>Metazoa</taxon>
        <taxon>Spiralia</taxon>
        <taxon>Lophotrochozoa</taxon>
        <taxon>Mollusca</taxon>
        <taxon>Bivalvia</taxon>
        <taxon>Autobranchia</taxon>
        <taxon>Heteroconchia</taxon>
        <taxon>Euheterodonta</taxon>
        <taxon>Imparidentia</taxon>
        <taxon>Neoheterodontei</taxon>
        <taxon>Myida</taxon>
        <taxon>Dreissenoidea</taxon>
        <taxon>Dreissenidae</taxon>
        <taxon>Dreissena</taxon>
    </lineage>
</organism>
<accession>A0A9D4C1K3</accession>
<comment type="caution">
    <text evidence="1">The sequence shown here is derived from an EMBL/GenBank/DDBJ whole genome shotgun (WGS) entry which is preliminary data.</text>
</comment>
<gene>
    <name evidence="1" type="ORF">DPMN_058343</name>
</gene>
<keyword evidence="2" id="KW-1185">Reference proteome</keyword>
<name>A0A9D4C1K3_DREPO</name>
<sequence length="61" mass="7083">MISKQQVSIREDVYSYLHKTVVPLMSKMSDTAERELSMASEFFLVGGYRLRQARISKGWLN</sequence>
<dbReference type="EMBL" id="JAIWYP010000013">
    <property type="protein sequence ID" value="KAH3715631.1"/>
    <property type="molecule type" value="Genomic_DNA"/>
</dbReference>
<reference evidence="1" key="2">
    <citation type="submission" date="2020-11" db="EMBL/GenBank/DDBJ databases">
        <authorList>
            <person name="McCartney M.A."/>
            <person name="Auch B."/>
            <person name="Kono T."/>
            <person name="Mallez S."/>
            <person name="Becker A."/>
            <person name="Gohl D.M."/>
            <person name="Silverstein K.A.T."/>
            <person name="Koren S."/>
            <person name="Bechman K.B."/>
            <person name="Herman A."/>
            <person name="Abrahante J.E."/>
            <person name="Garbe J."/>
        </authorList>
    </citation>
    <scope>NUCLEOTIDE SEQUENCE</scope>
    <source>
        <strain evidence="1">Duluth1</strain>
        <tissue evidence="1">Whole animal</tissue>
    </source>
</reference>
<evidence type="ECO:0000313" key="1">
    <source>
        <dbReference type="EMBL" id="KAH3715631.1"/>
    </source>
</evidence>
<evidence type="ECO:0000313" key="2">
    <source>
        <dbReference type="Proteomes" id="UP000828390"/>
    </source>
</evidence>
<proteinExistence type="predicted"/>